<dbReference type="Proteomes" id="UP000814033">
    <property type="component" value="Unassembled WGS sequence"/>
</dbReference>
<organism evidence="1 2">
    <name type="scientific">Auriscalpium vulgare</name>
    <dbReference type="NCBI Taxonomy" id="40419"/>
    <lineage>
        <taxon>Eukaryota</taxon>
        <taxon>Fungi</taxon>
        <taxon>Dikarya</taxon>
        <taxon>Basidiomycota</taxon>
        <taxon>Agaricomycotina</taxon>
        <taxon>Agaricomycetes</taxon>
        <taxon>Russulales</taxon>
        <taxon>Auriscalpiaceae</taxon>
        <taxon>Auriscalpium</taxon>
    </lineage>
</organism>
<dbReference type="EMBL" id="MU275860">
    <property type="protein sequence ID" value="KAI0050565.1"/>
    <property type="molecule type" value="Genomic_DNA"/>
</dbReference>
<accession>A0ACB8S3W6</accession>
<comment type="caution">
    <text evidence="1">The sequence shown here is derived from an EMBL/GenBank/DDBJ whole genome shotgun (WGS) entry which is preliminary data.</text>
</comment>
<reference evidence="1" key="1">
    <citation type="submission" date="2021-02" db="EMBL/GenBank/DDBJ databases">
        <authorList>
            <consortium name="DOE Joint Genome Institute"/>
            <person name="Ahrendt S."/>
            <person name="Looney B.P."/>
            <person name="Miyauchi S."/>
            <person name="Morin E."/>
            <person name="Drula E."/>
            <person name="Courty P.E."/>
            <person name="Chicoki N."/>
            <person name="Fauchery L."/>
            <person name="Kohler A."/>
            <person name="Kuo A."/>
            <person name="Labutti K."/>
            <person name="Pangilinan J."/>
            <person name="Lipzen A."/>
            <person name="Riley R."/>
            <person name="Andreopoulos W."/>
            <person name="He G."/>
            <person name="Johnson J."/>
            <person name="Barry K.W."/>
            <person name="Grigoriev I.V."/>
            <person name="Nagy L."/>
            <person name="Hibbett D."/>
            <person name="Henrissat B."/>
            <person name="Matheny P.B."/>
            <person name="Labbe J."/>
            <person name="Martin F."/>
        </authorList>
    </citation>
    <scope>NUCLEOTIDE SEQUENCE</scope>
    <source>
        <strain evidence="1">FP105234-sp</strain>
    </source>
</reference>
<gene>
    <name evidence="1" type="ORF">FA95DRAFT_567752</name>
</gene>
<sequence length="206" mass="23185">MNPPLDLMTAQGYDGQFGTNVLGHFFFIQLLLTTILRTAKGEASGKPFRPRIVNVSSIAHEIYKVPGGLQWDTLLKGDESLSARKKLGQRGLYGQSKLGNVLITKELAARYGNDGVVAISLHPGGIKTELQRHTPNIMRRLMDWLLYDVSYGAITQLYAATSPEALEMNGEYLTAWARRQLPTTWARDEEMRQKVWAWCEEQVKGF</sequence>
<protein>
    <submittedName>
        <fullName evidence="1">NAD(P)-binding protein</fullName>
    </submittedName>
</protein>
<keyword evidence="2" id="KW-1185">Reference proteome</keyword>
<name>A0ACB8S3W6_9AGAM</name>
<proteinExistence type="predicted"/>
<reference evidence="1" key="2">
    <citation type="journal article" date="2022" name="New Phytol.">
        <title>Evolutionary transition to the ectomycorrhizal habit in the genomes of a hyperdiverse lineage of mushroom-forming fungi.</title>
        <authorList>
            <person name="Looney B."/>
            <person name="Miyauchi S."/>
            <person name="Morin E."/>
            <person name="Drula E."/>
            <person name="Courty P.E."/>
            <person name="Kohler A."/>
            <person name="Kuo A."/>
            <person name="LaButti K."/>
            <person name="Pangilinan J."/>
            <person name="Lipzen A."/>
            <person name="Riley R."/>
            <person name="Andreopoulos W."/>
            <person name="He G."/>
            <person name="Johnson J."/>
            <person name="Nolan M."/>
            <person name="Tritt A."/>
            <person name="Barry K.W."/>
            <person name="Grigoriev I.V."/>
            <person name="Nagy L.G."/>
            <person name="Hibbett D."/>
            <person name="Henrissat B."/>
            <person name="Matheny P.B."/>
            <person name="Labbe J."/>
            <person name="Martin F.M."/>
        </authorList>
    </citation>
    <scope>NUCLEOTIDE SEQUENCE</scope>
    <source>
        <strain evidence="1">FP105234-sp</strain>
    </source>
</reference>
<evidence type="ECO:0000313" key="1">
    <source>
        <dbReference type="EMBL" id="KAI0050565.1"/>
    </source>
</evidence>
<evidence type="ECO:0000313" key="2">
    <source>
        <dbReference type="Proteomes" id="UP000814033"/>
    </source>
</evidence>